<dbReference type="Proteomes" id="UP000193404">
    <property type="component" value="Chromosome"/>
</dbReference>
<evidence type="ECO:0000313" key="7">
    <source>
        <dbReference type="Proteomes" id="UP000193404"/>
    </source>
</evidence>
<dbReference type="PRINTS" id="PR00368">
    <property type="entry name" value="FADPNR"/>
</dbReference>
<evidence type="ECO:0000256" key="1">
    <source>
        <dbReference type="ARBA" id="ARBA00006442"/>
    </source>
</evidence>
<dbReference type="GO" id="GO:0050660">
    <property type="term" value="F:flavin adenine dinucleotide binding"/>
    <property type="evidence" value="ECO:0007669"/>
    <property type="project" value="TreeGrafter"/>
</dbReference>
<organism evidence="6 7">
    <name type="scientific">Acidianus manzaensis</name>
    <dbReference type="NCBI Taxonomy" id="282676"/>
    <lineage>
        <taxon>Archaea</taxon>
        <taxon>Thermoproteota</taxon>
        <taxon>Thermoprotei</taxon>
        <taxon>Sulfolobales</taxon>
        <taxon>Sulfolobaceae</taxon>
        <taxon>Acidianus</taxon>
    </lineage>
</organism>
<name>A0A1W6K2P4_9CREN</name>
<keyword evidence="4" id="KW-0560">Oxidoreductase</keyword>
<gene>
    <name evidence="6" type="ORF">B6F84_12290</name>
</gene>
<sequence>MRTVILGGGFAGLSAFKTHDSILIDDKDYFVLTHRLVDVVKTGNPEIAKIPYKNVLRATVKNIDFKNKKVITSGGELNYDKLIISLGYTQKIFPNTDKIENVEDALYLREKIMNARKIAIIGGGPLGVELASVSIQLGKKKDKVYLIEGQDRLLSFMNYKASNYALNKLQELGVDVMLKTKVDSISQGVIETSEGKIDADIIISSIGFKGSPLISELGLSNINSRMLVDEYLQSVDYEDVYGAGDSATTKSFIPMSAQVAVQAGRRAMLNAIGIEDKFRFKQYAIIVRIGEDYFGDLLGTFVQGKIAKLAEEYGIHRAVRLLNQ</sequence>
<evidence type="ECO:0000256" key="2">
    <source>
        <dbReference type="ARBA" id="ARBA00022630"/>
    </source>
</evidence>
<dbReference type="OrthoDB" id="38899at2157"/>
<evidence type="ECO:0000256" key="3">
    <source>
        <dbReference type="ARBA" id="ARBA00022827"/>
    </source>
</evidence>
<evidence type="ECO:0000313" key="6">
    <source>
        <dbReference type="EMBL" id="ARM76714.1"/>
    </source>
</evidence>
<dbReference type="RefSeq" id="WP_148692508.1">
    <property type="nucleotide sequence ID" value="NZ_CP020477.1"/>
</dbReference>
<dbReference type="AlphaFoldDB" id="A0A1W6K2P4"/>
<accession>A0A1W6K2P4</accession>
<protein>
    <submittedName>
        <fullName evidence="6">Pyridine nucleotide-disulfide oxidoreductase</fullName>
    </submittedName>
</protein>
<comment type="similarity">
    <text evidence="1">Belongs to the FAD-dependent oxidoreductase family.</text>
</comment>
<dbReference type="GO" id="GO:0004174">
    <property type="term" value="F:electron-transferring-flavoprotein dehydrogenase activity"/>
    <property type="evidence" value="ECO:0007669"/>
    <property type="project" value="TreeGrafter"/>
</dbReference>
<feature type="domain" description="FAD/NAD(P)-binding" evidence="5">
    <location>
        <begin position="2"/>
        <end position="264"/>
    </location>
</feature>
<dbReference type="InterPro" id="IPR036188">
    <property type="entry name" value="FAD/NAD-bd_sf"/>
</dbReference>
<dbReference type="GeneID" id="41591716"/>
<dbReference type="EMBL" id="CP020477">
    <property type="protein sequence ID" value="ARM76714.1"/>
    <property type="molecule type" value="Genomic_DNA"/>
</dbReference>
<dbReference type="PANTHER" id="PTHR43735">
    <property type="entry name" value="APOPTOSIS-INDUCING FACTOR 1"/>
    <property type="match status" value="1"/>
</dbReference>
<dbReference type="Gene3D" id="3.50.50.100">
    <property type="match status" value="1"/>
</dbReference>
<keyword evidence="2" id="KW-0285">Flavoprotein</keyword>
<dbReference type="Pfam" id="PF07992">
    <property type="entry name" value="Pyr_redox_2"/>
    <property type="match status" value="1"/>
</dbReference>
<proteinExistence type="inferred from homology"/>
<reference evidence="6 7" key="1">
    <citation type="submission" date="2017-03" db="EMBL/GenBank/DDBJ databases">
        <title>Sulfur activation and transportation mechanism of thermophilic Archaea Acidianus manzaensis YN-25.</title>
        <authorList>
            <person name="Ma Y."/>
            <person name="Yang Y."/>
            <person name="Xia J."/>
        </authorList>
    </citation>
    <scope>NUCLEOTIDE SEQUENCE [LARGE SCALE GENOMIC DNA]</scope>
    <source>
        <strain evidence="6 7">YN-25</strain>
    </source>
</reference>
<dbReference type="SUPFAM" id="SSF51905">
    <property type="entry name" value="FAD/NAD(P)-binding domain"/>
    <property type="match status" value="2"/>
</dbReference>
<evidence type="ECO:0000259" key="5">
    <source>
        <dbReference type="Pfam" id="PF07992"/>
    </source>
</evidence>
<dbReference type="KEGG" id="aman:B6F84_12290"/>
<dbReference type="InterPro" id="IPR023753">
    <property type="entry name" value="FAD/NAD-binding_dom"/>
</dbReference>
<dbReference type="PANTHER" id="PTHR43735:SF3">
    <property type="entry name" value="FERROPTOSIS SUPPRESSOR PROTEIN 1"/>
    <property type="match status" value="1"/>
</dbReference>
<keyword evidence="3" id="KW-0274">FAD</keyword>
<evidence type="ECO:0000256" key="4">
    <source>
        <dbReference type="ARBA" id="ARBA00023002"/>
    </source>
</evidence>
<keyword evidence="7" id="KW-1185">Reference proteome</keyword>
<dbReference type="STRING" id="282676.B6F84_12290"/>
<dbReference type="GO" id="GO:0005737">
    <property type="term" value="C:cytoplasm"/>
    <property type="evidence" value="ECO:0007669"/>
    <property type="project" value="TreeGrafter"/>
</dbReference>